<dbReference type="InterPro" id="IPR016605">
    <property type="entry name" value="Transptr_NO3_Nar2"/>
</dbReference>
<evidence type="ECO:0000313" key="3">
    <source>
        <dbReference type="Proteomes" id="UP000030689"/>
    </source>
</evidence>
<dbReference type="Proteomes" id="UP000030689">
    <property type="component" value="Unassembled WGS sequence"/>
</dbReference>
<dbReference type="PANTHER" id="PTHR34806:SF13">
    <property type="entry name" value="HIGH-AFFINITY NITRATE TRANSPORTER 3.2"/>
    <property type="match status" value="1"/>
</dbReference>
<dbReference type="eggNOG" id="ENOG502RXTZ">
    <property type="taxonomic scope" value="Eukaryota"/>
</dbReference>
<evidence type="ECO:0000313" key="2">
    <source>
        <dbReference type="EMBL" id="ESQ54847.1"/>
    </source>
</evidence>
<dbReference type="Pfam" id="PF16974">
    <property type="entry name" value="NAR2"/>
    <property type="match status" value="1"/>
</dbReference>
<keyword evidence="1" id="KW-0472">Membrane</keyword>
<dbReference type="PANTHER" id="PTHR34806">
    <property type="entry name" value="HIGH-AFFINITY NITRATE TRANSPORTER 3.2"/>
    <property type="match status" value="1"/>
</dbReference>
<dbReference type="GO" id="GO:0005886">
    <property type="term" value="C:plasma membrane"/>
    <property type="evidence" value="ECO:0007669"/>
    <property type="project" value="TreeGrafter"/>
</dbReference>
<dbReference type="GO" id="GO:0015112">
    <property type="term" value="F:nitrate transmembrane transporter activity"/>
    <property type="evidence" value="ECO:0007669"/>
    <property type="project" value="TreeGrafter"/>
</dbReference>
<dbReference type="EMBL" id="KI517384">
    <property type="protein sequence ID" value="ESQ54847.1"/>
    <property type="molecule type" value="Genomic_DNA"/>
</dbReference>
<evidence type="ECO:0008006" key="4">
    <source>
        <dbReference type="Google" id="ProtNLM"/>
    </source>
</evidence>
<accession>V4MHP8</accession>
<name>V4MHP8_EUTSA</name>
<dbReference type="OMA" id="WIIERDI"/>
<dbReference type="KEGG" id="eus:EUTSA_v10027123mg"/>
<dbReference type="GO" id="GO:0010167">
    <property type="term" value="P:response to nitrate"/>
    <property type="evidence" value="ECO:0007669"/>
    <property type="project" value="InterPro"/>
</dbReference>
<protein>
    <recommendedName>
        <fullName evidence="4">High-affinity nitrate transporter</fullName>
    </recommendedName>
</protein>
<gene>
    <name evidence="2" type="ORF">EUTSA_v10027123mg</name>
</gene>
<reference evidence="2 3" key="1">
    <citation type="journal article" date="2013" name="Front. Plant Sci.">
        <title>The Reference Genome of the Halophytic Plant Eutrema salsugineum.</title>
        <authorList>
            <person name="Yang R."/>
            <person name="Jarvis D.E."/>
            <person name="Chen H."/>
            <person name="Beilstein M.A."/>
            <person name="Grimwood J."/>
            <person name="Jenkins J."/>
            <person name="Shu S."/>
            <person name="Prochnik S."/>
            <person name="Xin M."/>
            <person name="Ma C."/>
            <person name="Schmutz J."/>
            <person name="Wing R.A."/>
            <person name="Mitchell-Olds T."/>
            <person name="Schumaker K.S."/>
            <person name="Wang X."/>
        </authorList>
    </citation>
    <scope>NUCLEOTIDE SEQUENCE [LARGE SCALE GENOMIC DNA]</scope>
</reference>
<feature type="transmembrane region" description="Helical" evidence="1">
    <location>
        <begin position="119"/>
        <end position="137"/>
    </location>
</feature>
<dbReference type="STRING" id="72664.V4MHP8"/>
<feature type="non-terminal residue" evidence="2">
    <location>
        <position position="1"/>
    </location>
</feature>
<organism evidence="2 3">
    <name type="scientific">Eutrema salsugineum</name>
    <name type="common">Saltwater cress</name>
    <name type="synonym">Sisymbrium salsugineum</name>
    <dbReference type="NCBI Taxonomy" id="72664"/>
    <lineage>
        <taxon>Eukaryota</taxon>
        <taxon>Viridiplantae</taxon>
        <taxon>Streptophyta</taxon>
        <taxon>Embryophyta</taxon>
        <taxon>Tracheophyta</taxon>
        <taxon>Spermatophyta</taxon>
        <taxon>Magnoliopsida</taxon>
        <taxon>eudicotyledons</taxon>
        <taxon>Gunneridae</taxon>
        <taxon>Pentapetalae</taxon>
        <taxon>rosids</taxon>
        <taxon>malvids</taxon>
        <taxon>Brassicales</taxon>
        <taxon>Brassicaceae</taxon>
        <taxon>Eutremeae</taxon>
        <taxon>Eutrema</taxon>
    </lineage>
</organism>
<keyword evidence="3" id="KW-1185">Reference proteome</keyword>
<evidence type="ECO:0000256" key="1">
    <source>
        <dbReference type="SAM" id="Phobius"/>
    </source>
</evidence>
<keyword evidence="1" id="KW-1133">Transmembrane helix</keyword>
<dbReference type="AlphaFoldDB" id="V4MHP8"/>
<proteinExistence type="predicted"/>
<sequence>LESGKDIIRVTWKLKSSVKIDVDAAIKTVDVRLCYAPISQVDRPWRQSHNELFKDKTCPYKIVSKPYDKISQSLNWIIERDIPTGTYFVRVYGIDANGHETTNLFSVEAIDGRHISLDAASICFSIFSVVALLVFFMRERRRNPI</sequence>
<keyword evidence="1" id="KW-0812">Transmembrane</keyword>